<keyword evidence="1" id="KW-0472">Membrane</keyword>
<dbReference type="PANTHER" id="PTHR34978">
    <property type="entry name" value="POSSIBLE SENSOR-TRANSDUCER PROTEIN BLAR"/>
    <property type="match status" value="1"/>
</dbReference>
<feature type="transmembrane region" description="Helical" evidence="1">
    <location>
        <begin position="78"/>
        <end position="100"/>
    </location>
</feature>
<evidence type="ECO:0000256" key="1">
    <source>
        <dbReference type="SAM" id="Phobius"/>
    </source>
</evidence>
<dbReference type="CDD" id="cd07341">
    <property type="entry name" value="M56_BlaR1_MecR1_like"/>
    <property type="match status" value="1"/>
</dbReference>
<protein>
    <recommendedName>
        <fullName evidence="2">Peptidase M56 domain-containing protein</fullName>
    </recommendedName>
</protein>
<reference evidence="3" key="2">
    <citation type="submission" date="2020-09" db="EMBL/GenBank/DDBJ databases">
        <authorList>
            <person name="Sun Q."/>
            <person name="Zhou Y."/>
        </authorList>
    </citation>
    <scope>NUCLEOTIDE SEQUENCE</scope>
    <source>
        <strain evidence="3">CGMCC 1.12181</strain>
    </source>
</reference>
<dbReference type="EMBL" id="BMEO01000007">
    <property type="protein sequence ID" value="GGF97428.1"/>
    <property type="molecule type" value="Genomic_DNA"/>
</dbReference>
<evidence type="ECO:0000259" key="2">
    <source>
        <dbReference type="Pfam" id="PF05569"/>
    </source>
</evidence>
<dbReference type="Proteomes" id="UP000605253">
    <property type="component" value="Unassembled WGS sequence"/>
</dbReference>
<feature type="transmembrane region" description="Helical" evidence="1">
    <location>
        <begin position="30"/>
        <end position="47"/>
    </location>
</feature>
<dbReference type="AlphaFoldDB" id="A0A917CTP6"/>
<comment type="caution">
    <text evidence="3">The sequence shown here is derived from an EMBL/GenBank/DDBJ whole genome shotgun (WGS) entry which is preliminary data.</text>
</comment>
<name>A0A917CTP6_9GAMM</name>
<sequence>MISYVFINLLISFWAMAINRWMSIPERLKFLFLMLAMVSWLIPFHLFRFNVEVGAVNETIYAVQSLAPYLETDEAVSLWMPTMIQVGLILMLFGALIFVTDVVKLIHKHRCLVKRGQISQYKNVWLVDDLVGACVTGFWQPKIWINTDLFHQAERVAVLAHERQHIQNGDVYWLLVIGFIHRILWFNPVVYFLNKKLRESIELRCDEACQKKFNNNSYQQQLAKIILAHQQPGSTALINEILHNNNFQIKRIQHLSKENIMTTFNQWQISLSFIFIALLSTVSLANQDKLDKAEAGDNEVVVEVAFEVTEQFSGLSETSSTKKQLIVQQDEWQEVQLDRYTVKLKVSVSQSDDDHFMIDTKILNRQNTTLYSPSIMTLSNQSAGIKISADTKNDPAFNLGFTILAE</sequence>
<feature type="transmembrane region" description="Helical" evidence="1">
    <location>
        <begin position="6"/>
        <end position="23"/>
    </location>
</feature>
<evidence type="ECO:0000313" key="3">
    <source>
        <dbReference type="EMBL" id="GGF97428.1"/>
    </source>
</evidence>
<gene>
    <name evidence="3" type="ORF">GCM10011365_18570</name>
</gene>
<dbReference type="PANTHER" id="PTHR34978:SF3">
    <property type="entry name" value="SLR0241 PROTEIN"/>
    <property type="match status" value="1"/>
</dbReference>
<dbReference type="InterPro" id="IPR052173">
    <property type="entry name" value="Beta-lactam_resp_regulator"/>
</dbReference>
<evidence type="ECO:0000313" key="4">
    <source>
        <dbReference type="Proteomes" id="UP000605253"/>
    </source>
</evidence>
<keyword evidence="4" id="KW-1185">Reference proteome</keyword>
<reference evidence="3" key="1">
    <citation type="journal article" date="2014" name="Int. J. Syst. Evol. Microbiol.">
        <title>Complete genome sequence of Corynebacterium casei LMG S-19264T (=DSM 44701T), isolated from a smear-ripened cheese.</title>
        <authorList>
            <consortium name="US DOE Joint Genome Institute (JGI-PGF)"/>
            <person name="Walter F."/>
            <person name="Albersmeier A."/>
            <person name="Kalinowski J."/>
            <person name="Ruckert C."/>
        </authorList>
    </citation>
    <scope>NUCLEOTIDE SEQUENCE</scope>
    <source>
        <strain evidence="3">CGMCC 1.12181</strain>
    </source>
</reference>
<keyword evidence="1" id="KW-1133">Transmembrane helix</keyword>
<feature type="transmembrane region" description="Helical" evidence="1">
    <location>
        <begin position="171"/>
        <end position="193"/>
    </location>
</feature>
<dbReference type="Pfam" id="PF05569">
    <property type="entry name" value="Peptidase_M56"/>
    <property type="match status" value="1"/>
</dbReference>
<accession>A0A917CTP6</accession>
<proteinExistence type="predicted"/>
<keyword evidence="1" id="KW-0812">Transmembrane</keyword>
<dbReference type="InterPro" id="IPR008756">
    <property type="entry name" value="Peptidase_M56"/>
</dbReference>
<organism evidence="3 4">
    <name type="scientific">Marinicella pacifica</name>
    <dbReference type="NCBI Taxonomy" id="1171543"/>
    <lineage>
        <taxon>Bacteria</taxon>
        <taxon>Pseudomonadati</taxon>
        <taxon>Pseudomonadota</taxon>
        <taxon>Gammaproteobacteria</taxon>
        <taxon>Lysobacterales</taxon>
        <taxon>Marinicellaceae</taxon>
        <taxon>Marinicella</taxon>
    </lineage>
</organism>
<feature type="domain" description="Peptidase M56" evidence="2">
    <location>
        <begin position="114"/>
        <end position="250"/>
    </location>
</feature>